<organism evidence="3 4">
    <name type="scientific">Diacronema lutheri</name>
    <name type="common">Unicellular marine alga</name>
    <name type="synonym">Monochrysis lutheri</name>
    <dbReference type="NCBI Taxonomy" id="2081491"/>
    <lineage>
        <taxon>Eukaryota</taxon>
        <taxon>Haptista</taxon>
        <taxon>Haptophyta</taxon>
        <taxon>Pavlovophyceae</taxon>
        <taxon>Pavlovales</taxon>
        <taxon>Pavlovaceae</taxon>
        <taxon>Diacronema</taxon>
    </lineage>
</organism>
<evidence type="ECO:0000313" key="3">
    <source>
        <dbReference type="EMBL" id="KAG8468264.1"/>
    </source>
</evidence>
<evidence type="ECO:0000313" key="4">
    <source>
        <dbReference type="Proteomes" id="UP000751190"/>
    </source>
</evidence>
<evidence type="ECO:0000259" key="2">
    <source>
        <dbReference type="Pfam" id="PF20670"/>
    </source>
</evidence>
<dbReference type="OrthoDB" id="193356at2759"/>
<evidence type="ECO:0000256" key="1">
    <source>
        <dbReference type="SAM" id="SignalP"/>
    </source>
</evidence>
<feature type="domain" description="DUF6816" evidence="2">
    <location>
        <begin position="66"/>
        <end position="276"/>
    </location>
</feature>
<dbReference type="EMBL" id="JAGTXO010000004">
    <property type="protein sequence ID" value="KAG8468264.1"/>
    <property type="molecule type" value="Genomic_DNA"/>
</dbReference>
<feature type="signal peptide" evidence="1">
    <location>
        <begin position="1"/>
        <end position="22"/>
    </location>
</feature>
<dbReference type="Proteomes" id="UP000751190">
    <property type="component" value="Unassembled WGS sequence"/>
</dbReference>
<proteinExistence type="predicted"/>
<keyword evidence="4" id="KW-1185">Reference proteome</keyword>
<keyword evidence="1" id="KW-0732">Signal</keyword>
<sequence>MAYPRLAVPFMLLLSEIQGLTGESLRRRAVLGHALCLVPAAPLLPQLARAADGLEVIRRGAAAIPGYGAPDLYYPAPFRGRWEVERRVYDVQAPDALRAPGLAAVADEARRISGNEPARYAARFVERDGHVIADRAFNAEALAAAGRARGAAGPDRPLAEWAASNPNVLTLRDGARLLEFKVTRRASEAPTASTFGTSEYERVADAGSDGIVAAVPLILARRVEARYRWAAERGAVDAIEALERMSWFDPQQTGFADLRGASPALVVKARLRYTRVRT</sequence>
<accession>A0A8J6CD59</accession>
<protein>
    <recommendedName>
        <fullName evidence="2">DUF6816 domain-containing protein</fullName>
    </recommendedName>
</protein>
<comment type="caution">
    <text evidence="3">The sequence shown here is derived from an EMBL/GenBank/DDBJ whole genome shotgun (WGS) entry which is preliminary data.</text>
</comment>
<dbReference type="Pfam" id="PF20670">
    <property type="entry name" value="DUF6816"/>
    <property type="match status" value="1"/>
</dbReference>
<feature type="chain" id="PRO_5035284836" description="DUF6816 domain-containing protein" evidence="1">
    <location>
        <begin position="23"/>
        <end position="278"/>
    </location>
</feature>
<reference evidence="3" key="1">
    <citation type="submission" date="2021-05" db="EMBL/GenBank/DDBJ databases">
        <title>The genome of the haptophyte Pavlova lutheri (Diacronema luteri, Pavlovales) - a model for lipid biosynthesis in eukaryotic algae.</title>
        <authorList>
            <person name="Hulatt C.J."/>
            <person name="Posewitz M.C."/>
        </authorList>
    </citation>
    <scope>NUCLEOTIDE SEQUENCE</scope>
    <source>
        <strain evidence="3">NIVA-4/92</strain>
    </source>
</reference>
<name>A0A8J6CD59_DIALT</name>
<gene>
    <name evidence="3" type="ORF">KFE25_013347</name>
</gene>
<dbReference type="InterPro" id="IPR049213">
    <property type="entry name" value="DUF6816"/>
</dbReference>
<dbReference type="AlphaFoldDB" id="A0A8J6CD59"/>